<dbReference type="CDD" id="cd14014">
    <property type="entry name" value="STKc_PknB_like"/>
    <property type="match status" value="1"/>
</dbReference>
<feature type="region of interest" description="Disordered" evidence="8">
    <location>
        <begin position="257"/>
        <end position="351"/>
    </location>
</feature>
<evidence type="ECO:0000256" key="8">
    <source>
        <dbReference type="SAM" id="MobiDB-lite"/>
    </source>
</evidence>
<feature type="binding site" evidence="7">
    <location>
        <position position="38"/>
    </location>
    <ligand>
        <name>ATP</name>
        <dbReference type="ChEBI" id="CHEBI:30616"/>
    </ligand>
</feature>
<dbReference type="GO" id="GO:0004674">
    <property type="term" value="F:protein serine/threonine kinase activity"/>
    <property type="evidence" value="ECO:0007669"/>
    <property type="project" value="UniProtKB-KW"/>
</dbReference>
<dbReference type="PROSITE" id="PS00107">
    <property type="entry name" value="PROTEIN_KINASE_ATP"/>
    <property type="match status" value="1"/>
</dbReference>
<keyword evidence="4 7" id="KW-0547">Nucleotide-binding</keyword>
<dbReference type="Gene3D" id="1.10.510.10">
    <property type="entry name" value="Transferase(Phosphotransferase) domain 1"/>
    <property type="match status" value="1"/>
</dbReference>
<dbReference type="Gene3D" id="3.30.200.20">
    <property type="entry name" value="Phosphorylase Kinase, domain 1"/>
    <property type="match status" value="1"/>
</dbReference>
<dbReference type="PANTHER" id="PTHR43289:SF6">
    <property type="entry name" value="SERINE_THREONINE-PROTEIN KINASE NEKL-3"/>
    <property type="match status" value="1"/>
</dbReference>
<dbReference type="PANTHER" id="PTHR43289">
    <property type="entry name" value="MITOGEN-ACTIVATED PROTEIN KINASE KINASE KINASE 20-RELATED"/>
    <property type="match status" value="1"/>
</dbReference>
<evidence type="ECO:0000256" key="1">
    <source>
        <dbReference type="ARBA" id="ARBA00012513"/>
    </source>
</evidence>
<evidence type="ECO:0000256" key="5">
    <source>
        <dbReference type="ARBA" id="ARBA00022777"/>
    </source>
</evidence>
<dbReference type="Proteomes" id="UP000256269">
    <property type="component" value="Unassembled WGS sequence"/>
</dbReference>
<evidence type="ECO:0000256" key="6">
    <source>
        <dbReference type="ARBA" id="ARBA00022840"/>
    </source>
</evidence>
<keyword evidence="9" id="KW-0812">Transmembrane</keyword>
<dbReference type="InterPro" id="IPR000719">
    <property type="entry name" value="Prot_kinase_dom"/>
</dbReference>
<comment type="caution">
    <text evidence="11">The sequence shown here is derived from an EMBL/GenBank/DDBJ whole genome shotgun (WGS) entry which is preliminary data.</text>
</comment>
<name>A0A3E0H2Q7_9PSEU</name>
<dbReference type="Pfam" id="PF00069">
    <property type="entry name" value="Pkinase"/>
    <property type="match status" value="1"/>
</dbReference>
<evidence type="ECO:0000313" key="12">
    <source>
        <dbReference type="Proteomes" id="UP000256269"/>
    </source>
</evidence>
<evidence type="ECO:0000313" key="11">
    <source>
        <dbReference type="EMBL" id="REH37146.1"/>
    </source>
</evidence>
<evidence type="ECO:0000256" key="4">
    <source>
        <dbReference type="ARBA" id="ARBA00022741"/>
    </source>
</evidence>
<dbReference type="SUPFAM" id="SSF56112">
    <property type="entry name" value="Protein kinase-like (PK-like)"/>
    <property type="match status" value="1"/>
</dbReference>
<dbReference type="PROSITE" id="PS00108">
    <property type="entry name" value="PROTEIN_KINASE_ST"/>
    <property type="match status" value="1"/>
</dbReference>
<protein>
    <recommendedName>
        <fullName evidence="1">non-specific serine/threonine protein kinase</fullName>
        <ecNumber evidence="1">2.7.11.1</ecNumber>
    </recommendedName>
</protein>
<feature type="transmembrane region" description="Helical" evidence="9">
    <location>
        <begin position="377"/>
        <end position="398"/>
    </location>
</feature>
<feature type="domain" description="Protein kinase" evidence="10">
    <location>
        <begin position="9"/>
        <end position="254"/>
    </location>
</feature>
<organism evidence="11 12">
    <name type="scientific">Kutzneria buriramensis</name>
    <dbReference type="NCBI Taxonomy" id="1045776"/>
    <lineage>
        <taxon>Bacteria</taxon>
        <taxon>Bacillati</taxon>
        <taxon>Actinomycetota</taxon>
        <taxon>Actinomycetes</taxon>
        <taxon>Pseudonocardiales</taxon>
        <taxon>Pseudonocardiaceae</taxon>
        <taxon>Kutzneria</taxon>
    </lineage>
</organism>
<evidence type="ECO:0000256" key="9">
    <source>
        <dbReference type="SAM" id="Phobius"/>
    </source>
</evidence>
<accession>A0A3E0H2Q7</accession>
<keyword evidence="2 11" id="KW-0723">Serine/threonine-protein kinase</keyword>
<dbReference type="InterPro" id="IPR011009">
    <property type="entry name" value="Kinase-like_dom_sf"/>
</dbReference>
<keyword evidence="9" id="KW-1133">Transmembrane helix</keyword>
<dbReference type="EMBL" id="QUNO01000015">
    <property type="protein sequence ID" value="REH37146.1"/>
    <property type="molecule type" value="Genomic_DNA"/>
</dbReference>
<dbReference type="InterPro" id="IPR008271">
    <property type="entry name" value="Ser/Thr_kinase_AS"/>
</dbReference>
<dbReference type="GO" id="GO:0005524">
    <property type="term" value="F:ATP binding"/>
    <property type="evidence" value="ECO:0007669"/>
    <property type="project" value="UniProtKB-UniRule"/>
</dbReference>
<dbReference type="EC" id="2.7.11.1" evidence="1"/>
<keyword evidence="9" id="KW-0472">Membrane</keyword>
<dbReference type="PROSITE" id="PS50011">
    <property type="entry name" value="PROTEIN_KINASE_DOM"/>
    <property type="match status" value="1"/>
</dbReference>
<feature type="compositionally biased region" description="Polar residues" evidence="8">
    <location>
        <begin position="288"/>
        <end position="298"/>
    </location>
</feature>
<evidence type="ECO:0000256" key="2">
    <source>
        <dbReference type="ARBA" id="ARBA00022527"/>
    </source>
</evidence>
<dbReference type="SMART" id="SM00220">
    <property type="entry name" value="S_TKc"/>
    <property type="match status" value="1"/>
</dbReference>
<reference evidence="11 12" key="1">
    <citation type="submission" date="2018-08" db="EMBL/GenBank/DDBJ databases">
        <title>Genomic Encyclopedia of Archaeal and Bacterial Type Strains, Phase II (KMG-II): from individual species to whole genera.</title>
        <authorList>
            <person name="Goeker M."/>
        </authorList>
    </citation>
    <scope>NUCLEOTIDE SEQUENCE [LARGE SCALE GENOMIC DNA]</scope>
    <source>
        <strain evidence="11 12">DSM 45791</strain>
    </source>
</reference>
<evidence type="ECO:0000256" key="7">
    <source>
        <dbReference type="PROSITE-ProRule" id="PRU10141"/>
    </source>
</evidence>
<sequence>MRQIGDGRYVPVRELGRGGMGVVWLAEDRLLGREVAVKELTVSGSPERVVREARTASRLRDPGVVTVYDLLMDGGQTYIVMEFVDAPTLADLVGRDGPMSASRAARLGGELLSALEAAHEAGIVHRDVKPGNVMVPPKGTAKLTDFGIAQSFEDPRLTSTGVLIGSPPYMSPERLSGGEPAAAWDLWALGATLFFAVEGYDAYQRATNTATMLAVLNERAEVTQCRGPLAEVITGLMEPDPAQRLTAAAARRLLDQAAGTTRPKPTAALPDPGNPRPTAVAAEPGQPNPTAVYTSDPSQPKPTAIYMSEPGQPNPTAGYEPGSFTPDPSQPNPFAPGSNPFAPGADPYANHPHRERVMAQQAQAMARFRRLRTLTRIAMVAGVVIMVAALVPVIMSAIDMNAAFNQPIITPGATTPNATATTTTRTTTPAVIAAMQQPILTYGAGGDITSDTVPSRNAACYAWTPTKGKPAPKTFDYVDCDAPHGVQSIDYGIITPEADAPYPTPEQMTSRAVALCTKQFLSRVTVADKERSLRYWVLVPSPAAWSSPEHAFGERSYWCVAGKADGTDLTRSIEE</sequence>
<keyword evidence="3" id="KW-0808">Transferase</keyword>
<dbReference type="InterPro" id="IPR017441">
    <property type="entry name" value="Protein_kinase_ATP_BS"/>
</dbReference>
<keyword evidence="12" id="KW-1185">Reference proteome</keyword>
<keyword evidence="6 7" id="KW-0067">ATP-binding</keyword>
<dbReference type="RefSeq" id="WP_211353398.1">
    <property type="nucleotide sequence ID" value="NZ_CP144375.1"/>
</dbReference>
<proteinExistence type="predicted"/>
<keyword evidence="5 11" id="KW-0418">Kinase</keyword>
<evidence type="ECO:0000256" key="3">
    <source>
        <dbReference type="ARBA" id="ARBA00022679"/>
    </source>
</evidence>
<evidence type="ECO:0000259" key="10">
    <source>
        <dbReference type="PROSITE" id="PS50011"/>
    </source>
</evidence>
<dbReference type="AlphaFoldDB" id="A0A3E0H2Q7"/>
<gene>
    <name evidence="11" type="ORF">BCF44_115150</name>
</gene>